<dbReference type="InterPro" id="IPR029052">
    <property type="entry name" value="Metallo-depent_PP-like"/>
</dbReference>
<dbReference type="SUPFAM" id="SSF49363">
    <property type="entry name" value="Purple acid phosphatase, N-terminal domain"/>
    <property type="match status" value="1"/>
</dbReference>
<dbReference type="CDD" id="cd00146">
    <property type="entry name" value="PKD"/>
    <property type="match status" value="1"/>
</dbReference>
<feature type="domain" description="PKD" evidence="4">
    <location>
        <begin position="781"/>
        <end position="845"/>
    </location>
</feature>
<dbReference type="NCBIfam" id="TIGR04183">
    <property type="entry name" value="Por_Secre_tail"/>
    <property type="match status" value="1"/>
</dbReference>
<dbReference type="InterPro" id="IPR013783">
    <property type="entry name" value="Ig-like_fold"/>
</dbReference>
<keyword evidence="7" id="KW-1185">Reference proteome</keyword>
<dbReference type="CDD" id="cd00063">
    <property type="entry name" value="FN3"/>
    <property type="match status" value="1"/>
</dbReference>
<dbReference type="Pfam" id="PF00149">
    <property type="entry name" value="Metallophos"/>
    <property type="match status" value="1"/>
</dbReference>
<sequence length="1148" mass="129003">MKFKIITIIGLLFVSFTQAQINPYLQTPTSNSIWVTWQTDSGTESVVEYGLTQSNLNLTVTGTNDAITGSWNWHKVRLTGLTPNTAYYYRVKTGSQYSSIKRFKTQPIEGSDTGRYRFIVLGDHQRNDDRYGRLVDQAKAKAESKYGTPLEDHVNLIVHTGDQSQEGDRLWHWKDVQINQGAPMTGNIPSITVVGNHDDGGSFGPFTNDGGGIGYYSRLFTYADDSNFMYGDTSLEGANGDNYYAFQVANIAFVCLNSNQSWGAQTSWANNVVTAIKNDSSIEWMIGDAHHPLYAEQLPGDESGYMKNTILPLFKNTDKFAMYLSGHAHLYSRGALREDPVYHVINGGASWDQYWTEYNADVDYEEVQKTIIRQLYQIVDIDLDNREMYVETYSIGSSHGGFNEDLLIDSYYLKLDKPRPDKPSITVPANITLPYEFQGSTYSGTEPYNSTEFQFTDASGNFTNYVHRVKRDYENIFYSPSTTNPTWDIVDLNAGVDIFKLNVTDNQIYQGTNYVRVRYRDQSMHWSDWSDPVQFNATNGMVLSDDPIHYYPLNIDCKDYADVSTAKPTGSAVGSVMHITDNSRGKYSDFDANSYYSMGFGSDSSFNLPRKQISVSAWVKLDQYKNWGGILGHFQDNGSTEHGFLLGYRNDKFSFALRGAGSGSMTYLTDTTPFNLGQWYHVAATYNGSEMKLFVDGQLRVSSNAQSGNISYADAYFQIGSYKDDNEDFRIDGSIDEVYIWEKAKTNAEILDMVTNNYTKPRPQFTVGGACESKQVIAGNTVSFIDNSLHKPNTWNWTFTGAQSTSSTNIDPVVTYNTPGTYPVTLEVTNGKGTEVETVTDYITVVNQEEEVVLHYDFENGFRDQSANGYDIDNKGLQITNTNPAQGLNNYVYVQNSYGDIKVGNVGQCLPQQNFTIATWVNMHAVSSWGSFLGYFQDNGSFERGIVLGTRANRFSIGLSTTGDADLDYHQASNTYNLNQWYWVTATYDGTTLKLFVDCNKVAETTVESGSINYPTNGWLTIGRYKDDNEDFAIEGKLDEILLMKEALTEAQICSKYTKYVNTLSINKYSLTDSINIYPNPSSDIFNIHLPKQIIIKKVKIFSISGRLINSLNEISNSIDLSNYSKGIYLLQFTTNDGSVINKKIIKN</sequence>
<dbReference type="EMBL" id="JBHTJM010000005">
    <property type="protein sequence ID" value="MFD0963319.1"/>
    <property type="molecule type" value="Genomic_DNA"/>
</dbReference>
<feature type="chain" id="PRO_5045339445" evidence="3">
    <location>
        <begin position="20"/>
        <end position="1148"/>
    </location>
</feature>
<dbReference type="InterPro" id="IPR008963">
    <property type="entry name" value="Purple_acid_Pase-like_N"/>
</dbReference>
<dbReference type="InterPro" id="IPR026444">
    <property type="entry name" value="Secre_tail"/>
</dbReference>
<dbReference type="PROSITE" id="PS50853">
    <property type="entry name" value="FN3"/>
    <property type="match status" value="1"/>
</dbReference>
<dbReference type="InterPro" id="IPR022409">
    <property type="entry name" value="PKD/Chitinase_dom"/>
</dbReference>
<dbReference type="Pfam" id="PF16656">
    <property type="entry name" value="Pur_ac_phosph_N"/>
    <property type="match status" value="1"/>
</dbReference>
<evidence type="ECO:0000259" key="4">
    <source>
        <dbReference type="PROSITE" id="PS50093"/>
    </source>
</evidence>
<dbReference type="SUPFAM" id="SSF56300">
    <property type="entry name" value="Metallo-dependent phosphatases"/>
    <property type="match status" value="1"/>
</dbReference>
<dbReference type="SUPFAM" id="SSF49899">
    <property type="entry name" value="Concanavalin A-like lectins/glucanases"/>
    <property type="match status" value="2"/>
</dbReference>
<evidence type="ECO:0000313" key="7">
    <source>
        <dbReference type="Proteomes" id="UP001596997"/>
    </source>
</evidence>
<dbReference type="Gene3D" id="2.60.40.10">
    <property type="entry name" value="Immunoglobulins"/>
    <property type="match status" value="1"/>
</dbReference>
<evidence type="ECO:0000256" key="3">
    <source>
        <dbReference type="SAM" id="SignalP"/>
    </source>
</evidence>
<dbReference type="InterPro" id="IPR003961">
    <property type="entry name" value="FN3_dom"/>
</dbReference>
<dbReference type="Pfam" id="PF13385">
    <property type="entry name" value="Laminin_G_3"/>
    <property type="match status" value="2"/>
</dbReference>
<keyword evidence="1 3" id="KW-0732">Signal</keyword>
<dbReference type="SMART" id="SM00560">
    <property type="entry name" value="LamGL"/>
    <property type="match status" value="2"/>
</dbReference>
<evidence type="ECO:0000256" key="2">
    <source>
        <dbReference type="ARBA" id="ARBA00023157"/>
    </source>
</evidence>
<accession>A0ABW3I0X3</accession>
<dbReference type="InterPro" id="IPR015914">
    <property type="entry name" value="PAPs_N"/>
</dbReference>
<reference evidence="7" key="1">
    <citation type="journal article" date="2019" name="Int. J. Syst. Evol. Microbiol.">
        <title>The Global Catalogue of Microorganisms (GCM) 10K type strain sequencing project: providing services to taxonomists for standard genome sequencing and annotation.</title>
        <authorList>
            <consortium name="The Broad Institute Genomics Platform"/>
            <consortium name="The Broad Institute Genome Sequencing Center for Infectious Disease"/>
            <person name="Wu L."/>
            <person name="Ma J."/>
        </authorList>
    </citation>
    <scope>NUCLEOTIDE SEQUENCE [LARGE SCALE GENOMIC DNA]</scope>
    <source>
        <strain evidence="7">CCUG 62114</strain>
    </source>
</reference>
<dbReference type="InterPro" id="IPR000601">
    <property type="entry name" value="PKD_dom"/>
</dbReference>
<dbReference type="InterPro" id="IPR013320">
    <property type="entry name" value="ConA-like_dom_sf"/>
</dbReference>
<evidence type="ECO:0000256" key="1">
    <source>
        <dbReference type="ARBA" id="ARBA00022729"/>
    </source>
</evidence>
<proteinExistence type="predicted"/>
<feature type="domain" description="Fibronectin type-III" evidence="5">
    <location>
        <begin position="19"/>
        <end position="108"/>
    </location>
</feature>
<organism evidence="6 7">
    <name type="scientific">Pseudofulvibacter geojedonensis</name>
    <dbReference type="NCBI Taxonomy" id="1123758"/>
    <lineage>
        <taxon>Bacteria</taxon>
        <taxon>Pseudomonadati</taxon>
        <taxon>Bacteroidota</taxon>
        <taxon>Flavobacteriia</taxon>
        <taxon>Flavobacteriales</taxon>
        <taxon>Flavobacteriaceae</taxon>
        <taxon>Pseudofulvibacter</taxon>
    </lineage>
</organism>
<dbReference type="Proteomes" id="UP001596997">
    <property type="component" value="Unassembled WGS sequence"/>
</dbReference>
<feature type="signal peptide" evidence="3">
    <location>
        <begin position="1"/>
        <end position="19"/>
    </location>
</feature>
<protein>
    <submittedName>
        <fullName evidence="6">LamG-like jellyroll fold domain-containing protein</fullName>
    </submittedName>
</protein>
<dbReference type="InterPro" id="IPR035986">
    <property type="entry name" value="PKD_dom_sf"/>
</dbReference>
<evidence type="ECO:0000313" key="6">
    <source>
        <dbReference type="EMBL" id="MFD0963319.1"/>
    </source>
</evidence>
<dbReference type="PANTHER" id="PTHR22953:SF153">
    <property type="entry name" value="PURPLE ACID PHOSPHATASE"/>
    <property type="match status" value="1"/>
</dbReference>
<dbReference type="InterPro" id="IPR039331">
    <property type="entry name" value="PAPs-like"/>
</dbReference>
<keyword evidence="2" id="KW-1015">Disulfide bond</keyword>
<dbReference type="Gene3D" id="2.60.40.380">
    <property type="entry name" value="Purple acid phosphatase-like, N-terminal"/>
    <property type="match status" value="1"/>
</dbReference>
<dbReference type="SUPFAM" id="SSF49299">
    <property type="entry name" value="PKD domain"/>
    <property type="match status" value="1"/>
</dbReference>
<gene>
    <name evidence="6" type="ORF">ACFQ1O_04805</name>
</gene>
<dbReference type="Pfam" id="PF18911">
    <property type="entry name" value="PKD_4"/>
    <property type="match status" value="1"/>
</dbReference>
<comment type="caution">
    <text evidence="6">The sequence shown here is derived from an EMBL/GenBank/DDBJ whole genome shotgun (WGS) entry which is preliminary data.</text>
</comment>
<dbReference type="PROSITE" id="PS50093">
    <property type="entry name" value="PKD"/>
    <property type="match status" value="1"/>
</dbReference>
<dbReference type="Gene3D" id="3.60.21.10">
    <property type="match status" value="1"/>
</dbReference>
<dbReference type="InterPro" id="IPR004843">
    <property type="entry name" value="Calcineurin-like_PHP"/>
</dbReference>
<name>A0ABW3I0X3_9FLAO</name>
<dbReference type="Pfam" id="PF18962">
    <property type="entry name" value="Por_Secre_tail"/>
    <property type="match status" value="1"/>
</dbReference>
<dbReference type="SMART" id="SM00089">
    <property type="entry name" value="PKD"/>
    <property type="match status" value="1"/>
</dbReference>
<dbReference type="RefSeq" id="WP_377713905.1">
    <property type="nucleotide sequence ID" value="NZ_JBHTJM010000005.1"/>
</dbReference>
<evidence type="ECO:0000259" key="5">
    <source>
        <dbReference type="PROSITE" id="PS50853"/>
    </source>
</evidence>
<dbReference type="InterPro" id="IPR006558">
    <property type="entry name" value="LamG-like"/>
</dbReference>
<dbReference type="Gene3D" id="2.60.120.200">
    <property type="match status" value="2"/>
</dbReference>
<dbReference type="PANTHER" id="PTHR22953">
    <property type="entry name" value="ACID PHOSPHATASE RELATED"/>
    <property type="match status" value="1"/>
</dbReference>